<organism evidence="4 5">
    <name type="scientific">Mobiluncus curtisii</name>
    <dbReference type="NCBI Taxonomy" id="2051"/>
    <lineage>
        <taxon>Bacteria</taxon>
        <taxon>Bacillati</taxon>
        <taxon>Actinomycetota</taxon>
        <taxon>Actinomycetes</taxon>
        <taxon>Actinomycetales</taxon>
        <taxon>Actinomycetaceae</taxon>
        <taxon>Mobiluncus</taxon>
    </lineage>
</organism>
<dbReference type="RefSeq" id="WP_004008423.1">
    <property type="nucleotide sequence ID" value="NZ_CAMYEK010000002.1"/>
</dbReference>
<dbReference type="PANTHER" id="PTHR30023:SF0">
    <property type="entry name" value="PENICILLIN-SENSITIVE CARBOXYPEPTIDASE A"/>
    <property type="match status" value="1"/>
</dbReference>
<evidence type="ECO:0000256" key="2">
    <source>
        <dbReference type="ARBA" id="ARBA00022801"/>
    </source>
</evidence>
<comment type="similarity">
    <text evidence="1">Belongs to the peptidase S13 family.</text>
</comment>
<reference evidence="4 5" key="1">
    <citation type="submission" date="2018-06" db="EMBL/GenBank/DDBJ databases">
        <authorList>
            <consortium name="Pathogen Informatics"/>
            <person name="Doyle S."/>
        </authorList>
    </citation>
    <scope>NUCLEOTIDE SEQUENCE [LARGE SCALE GENOMIC DNA]</scope>
    <source>
        <strain evidence="4 5">NCTC11820</strain>
    </source>
</reference>
<keyword evidence="4" id="KW-0121">Carboxypeptidase</keyword>
<dbReference type="PANTHER" id="PTHR30023">
    <property type="entry name" value="D-ALANYL-D-ALANINE CARBOXYPEPTIDASE"/>
    <property type="match status" value="1"/>
</dbReference>
<dbReference type="InterPro" id="IPR012338">
    <property type="entry name" value="Beta-lactam/transpept-like"/>
</dbReference>
<keyword evidence="4" id="KW-0645">Protease</keyword>
<dbReference type="AlphaFoldDB" id="A0A2X2YS90"/>
<dbReference type="Gene3D" id="3.40.710.10">
    <property type="entry name" value="DD-peptidase/beta-lactamase superfamily"/>
    <property type="match status" value="2"/>
</dbReference>
<keyword evidence="2 4" id="KW-0378">Hydrolase</keyword>
<accession>A0A2X2YS90</accession>
<dbReference type="PRINTS" id="PR00922">
    <property type="entry name" value="DADACBPTASE3"/>
</dbReference>
<feature type="compositionally biased region" description="Pro residues" evidence="3">
    <location>
        <begin position="535"/>
        <end position="544"/>
    </location>
</feature>
<gene>
    <name evidence="4" type="primary">dacB</name>
    <name evidence="4" type="ORF">NCTC11820_00276</name>
</gene>
<dbReference type="InterPro" id="IPR000667">
    <property type="entry name" value="Peptidase_S13"/>
</dbReference>
<dbReference type="GO" id="GO:0006508">
    <property type="term" value="P:proteolysis"/>
    <property type="evidence" value="ECO:0007669"/>
    <property type="project" value="InterPro"/>
</dbReference>
<dbReference type="GO" id="GO:0000270">
    <property type="term" value="P:peptidoglycan metabolic process"/>
    <property type="evidence" value="ECO:0007669"/>
    <property type="project" value="TreeGrafter"/>
</dbReference>
<dbReference type="Proteomes" id="UP000250245">
    <property type="component" value="Unassembled WGS sequence"/>
</dbReference>
<feature type="region of interest" description="Disordered" evidence="3">
    <location>
        <begin position="528"/>
        <end position="555"/>
    </location>
</feature>
<evidence type="ECO:0000256" key="1">
    <source>
        <dbReference type="ARBA" id="ARBA00006096"/>
    </source>
</evidence>
<feature type="compositionally biased region" description="Low complexity" evidence="3">
    <location>
        <begin position="545"/>
        <end position="555"/>
    </location>
</feature>
<sequence length="555" mass="57239">MHTKGRVSATLIAGALVLGGAYVGADGADLVPGFLTFKAPLPRVAPFPDSPALSPEPAEIPLFAKSTNFDANTYKALVREFATDYRLANAKLSFWVGDRDGVELASHEPQSALTAASTTKLLTAVAALHEFGPDARARTVVAWDNDKRKLFLIGGGDMLLGAGADTPRSVKGYAGLDTLAADTIVALSAQTPGNTKPAAGGPPPSSAKKSKSATSNSPASRDKSPAGSLLNGKPYTLVLDTSWFGSQTASPSWRDGDDRWVGPIQGMAINTGLVDPNAYRGYQSDPAGVAGQAFAQALSRLGGAGPAKVEVGKSGLASKELLDPLSPLPKVSTEVSASHGPVPIAYAQGAPLAQVERQMLKISDNTLAESLGRLVALHRNAKPTFAGSGAAVMDSLRELGVDLGKTELKGCSGLAYETRIPARVLADVVRLTTSRDHPELHSVTANVPVAGADGTLEHTYQGTLAAGVVRGKTGTLAITNSLAGTFVRDNQEFIYALVISGYPESQGGPSIEAKQMFINGLLGAKTSFSKVDPKSQPPDSPPGAPASSSPDASAE</sequence>
<dbReference type="EC" id="3.4.16.4" evidence="4"/>
<dbReference type="GO" id="GO:0009002">
    <property type="term" value="F:serine-type D-Ala-D-Ala carboxypeptidase activity"/>
    <property type="evidence" value="ECO:0007669"/>
    <property type="project" value="UniProtKB-EC"/>
</dbReference>
<dbReference type="GeneID" id="55564573"/>
<proteinExistence type="inferred from homology"/>
<evidence type="ECO:0000313" key="4">
    <source>
        <dbReference type="EMBL" id="SQB63495.1"/>
    </source>
</evidence>
<dbReference type="SUPFAM" id="SSF56601">
    <property type="entry name" value="beta-lactamase/transpeptidase-like"/>
    <property type="match status" value="1"/>
</dbReference>
<dbReference type="EMBL" id="UASJ01000001">
    <property type="protein sequence ID" value="SQB63495.1"/>
    <property type="molecule type" value="Genomic_DNA"/>
</dbReference>
<evidence type="ECO:0000313" key="5">
    <source>
        <dbReference type="Proteomes" id="UP000250245"/>
    </source>
</evidence>
<evidence type="ECO:0000256" key="3">
    <source>
        <dbReference type="SAM" id="MobiDB-lite"/>
    </source>
</evidence>
<dbReference type="OMA" id="NHYANLQ"/>
<name>A0A2X2YS90_9ACTO</name>
<protein>
    <submittedName>
        <fullName evidence="4">D-alanyl-D-alanine carboxypeptidase dacB</fullName>
        <ecNumber evidence="4">3.4.16.4</ecNumber>
    </submittedName>
</protein>
<feature type="region of interest" description="Disordered" evidence="3">
    <location>
        <begin position="191"/>
        <end position="231"/>
    </location>
</feature>
<dbReference type="Pfam" id="PF02113">
    <property type="entry name" value="Peptidase_S13"/>
    <property type="match status" value="2"/>
</dbReference>